<name>A0ABM1LRD6_PRUMU</name>
<feature type="coiled-coil region" evidence="3">
    <location>
        <begin position="166"/>
        <end position="193"/>
    </location>
</feature>
<dbReference type="PANTHER" id="PTHR24186:SF46">
    <property type="entry name" value="PROTEIN ACCELERATED CELL DEATH 6-LIKE"/>
    <property type="match status" value="1"/>
</dbReference>
<evidence type="ECO:0000313" key="9">
    <source>
        <dbReference type="RefSeq" id="XP_016649964.1"/>
    </source>
</evidence>
<proteinExistence type="predicted"/>
<evidence type="ECO:0000313" key="7">
    <source>
        <dbReference type="RefSeq" id="XP_016649962.1"/>
    </source>
</evidence>
<dbReference type="RefSeq" id="XP_016649962.1">
    <property type="nucleotide sequence ID" value="XM_016794476.1"/>
</dbReference>
<dbReference type="InterPro" id="IPR036770">
    <property type="entry name" value="Ankyrin_rpt-contain_sf"/>
</dbReference>
<sequence>MAIVGGRANVVRYILETPELECLINQPDVIGNTPLHLATTERKTWIMYYLMWDGRVHQSSMNKCGQAAFDIDRSTKESSIASPKDEMKKMQDEIREKLIQEAPECTAPDSIQVPLDAEFGIMGEKLGRRGRSIHGVGVFPCMETSSSSTPSSMASSSELSAIYDQLKMLSTNLVTLQKEKEDLRAQLRSVLAASHGQTSTSSRGSNGVHIDDDYYDELANQNLDENLFRDYIHMEHTLAL</sequence>
<dbReference type="RefSeq" id="XP_016649961.1">
    <property type="nucleotide sequence ID" value="XM_016794475.1"/>
</dbReference>
<keyword evidence="2" id="KW-0040">ANK repeat</keyword>
<dbReference type="GeneID" id="103331077"/>
<evidence type="ECO:0000256" key="2">
    <source>
        <dbReference type="ARBA" id="ARBA00023043"/>
    </source>
</evidence>
<dbReference type="Gene3D" id="1.25.40.20">
    <property type="entry name" value="Ankyrin repeat-containing domain"/>
    <property type="match status" value="1"/>
</dbReference>
<accession>A0ABM1LRD6</accession>
<evidence type="ECO:0000256" key="3">
    <source>
        <dbReference type="SAM" id="Coils"/>
    </source>
</evidence>
<dbReference type="Proteomes" id="UP000694861">
    <property type="component" value="Linkage group LG5"/>
</dbReference>
<evidence type="ECO:0000256" key="1">
    <source>
        <dbReference type="ARBA" id="ARBA00022737"/>
    </source>
</evidence>
<dbReference type="RefSeq" id="XP_016649960.1">
    <property type="nucleotide sequence ID" value="XM_016794474.1"/>
</dbReference>
<gene>
    <name evidence="5 6 7 8 9" type="primary">LOC103331077</name>
</gene>
<evidence type="ECO:0000313" key="6">
    <source>
        <dbReference type="RefSeq" id="XP_016649961.1"/>
    </source>
</evidence>
<organism evidence="4 8">
    <name type="scientific">Prunus mume</name>
    <name type="common">Japanese apricot</name>
    <name type="synonym">Armeniaca mume</name>
    <dbReference type="NCBI Taxonomy" id="102107"/>
    <lineage>
        <taxon>Eukaryota</taxon>
        <taxon>Viridiplantae</taxon>
        <taxon>Streptophyta</taxon>
        <taxon>Embryophyta</taxon>
        <taxon>Tracheophyta</taxon>
        <taxon>Spermatophyta</taxon>
        <taxon>Magnoliopsida</taxon>
        <taxon>eudicotyledons</taxon>
        <taxon>Gunneridae</taxon>
        <taxon>Pentapetalae</taxon>
        <taxon>rosids</taxon>
        <taxon>fabids</taxon>
        <taxon>Rosales</taxon>
        <taxon>Rosaceae</taxon>
        <taxon>Amygdaloideae</taxon>
        <taxon>Amygdaleae</taxon>
        <taxon>Prunus</taxon>
    </lineage>
</organism>
<evidence type="ECO:0000313" key="5">
    <source>
        <dbReference type="RefSeq" id="XP_016649960.1"/>
    </source>
</evidence>
<keyword evidence="1" id="KW-0677">Repeat</keyword>
<keyword evidence="3" id="KW-0175">Coiled coil</keyword>
<keyword evidence="4" id="KW-1185">Reference proteome</keyword>
<reference evidence="5 6" key="3">
    <citation type="submission" date="2025-05" db="UniProtKB">
        <authorList>
            <consortium name="RefSeq"/>
        </authorList>
    </citation>
    <scope>IDENTIFICATION</scope>
</reference>
<evidence type="ECO:0000313" key="8">
    <source>
        <dbReference type="RefSeq" id="XP_016649963.1"/>
    </source>
</evidence>
<dbReference type="RefSeq" id="XP_016649963.1">
    <property type="nucleotide sequence ID" value="XM_016794477.1"/>
</dbReference>
<evidence type="ECO:0000313" key="4">
    <source>
        <dbReference type="Proteomes" id="UP000694861"/>
    </source>
</evidence>
<dbReference type="PANTHER" id="PTHR24186">
    <property type="entry name" value="PROTEIN PHOSPHATASE 1 REGULATORY SUBUNIT"/>
    <property type="match status" value="1"/>
</dbReference>
<dbReference type="RefSeq" id="XP_016649964.1">
    <property type="nucleotide sequence ID" value="XM_016794478.1"/>
</dbReference>
<protein>
    <submittedName>
        <fullName evidence="5 6">Uncharacterized protein LOC103331077</fullName>
    </submittedName>
</protein>
<reference evidence="4" key="2">
    <citation type="journal article" date="2012" name="Nat. Commun.">
        <title>The genome of Prunus mume.</title>
        <authorList>
            <person name="Zhang Q."/>
            <person name="Chen W."/>
            <person name="Sun L."/>
            <person name="Zhao F."/>
            <person name="Huang B."/>
            <person name="Yang W."/>
            <person name="Tao Y."/>
            <person name="Wang J."/>
            <person name="Yuan Z."/>
            <person name="Fan G."/>
            <person name="Xing Z."/>
            <person name="Han C."/>
            <person name="Pan H."/>
            <person name="Zhong X."/>
            <person name="Shi W."/>
            <person name="Liang X."/>
            <person name="Du D."/>
            <person name="Sun F."/>
            <person name="Xu Z."/>
            <person name="Hao R."/>
            <person name="Lv T."/>
            <person name="Lv Y."/>
            <person name="Zheng Z."/>
            <person name="Sun M."/>
            <person name="Luo L."/>
            <person name="Cai M."/>
            <person name="Gao Y."/>
            <person name="Wang J."/>
            <person name="Yin Y."/>
            <person name="Xu X."/>
            <person name="Cheng T."/>
            <person name="Wang J."/>
        </authorList>
    </citation>
    <scope>NUCLEOTIDE SEQUENCE [LARGE SCALE GENOMIC DNA]</scope>
</reference>
<dbReference type="SUPFAM" id="SSF48403">
    <property type="entry name" value="Ankyrin repeat"/>
    <property type="match status" value="1"/>
</dbReference>
<reference evidence="4" key="1">
    <citation type="journal article" date="1997" name="Nucleic Acids Res.">
        <title>tRNAscan-SE: a program for improved detection of transfer RNA genes in genomic sequence.</title>
        <authorList>
            <person name="Lowe T.M."/>
            <person name="Eddy S.R."/>
        </authorList>
    </citation>
    <scope>NUCLEOTIDE SEQUENCE [LARGE SCALE GENOMIC DNA]</scope>
</reference>